<feature type="domain" description="HNH nuclease" evidence="1">
    <location>
        <begin position="12"/>
        <end position="66"/>
    </location>
</feature>
<dbReference type="Gene3D" id="1.10.30.50">
    <property type="match status" value="1"/>
</dbReference>
<evidence type="ECO:0000313" key="2">
    <source>
        <dbReference type="EMBL" id="QKG94096.1"/>
    </source>
</evidence>
<evidence type="ECO:0000259" key="1">
    <source>
        <dbReference type="SMART" id="SM00507"/>
    </source>
</evidence>
<dbReference type="GO" id="GO:0008270">
    <property type="term" value="F:zinc ion binding"/>
    <property type="evidence" value="ECO:0007669"/>
    <property type="project" value="InterPro"/>
</dbReference>
<dbReference type="KEGG" id="hsai:HPS36_14900"/>
<reference evidence="2 3" key="1">
    <citation type="submission" date="2020-05" db="EMBL/GenBank/DDBJ databases">
        <title>Halorubrum RHB-C sp.nov., an extremely halophilic archaeon isolated from solar salt farm.</title>
        <authorList>
            <person name="Ho H."/>
            <person name="Danganan R.E."/>
            <person name="Dedeles G.R."/>
            <person name="Kim S.-G."/>
        </authorList>
    </citation>
    <scope>NUCLEOTIDE SEQUENCE [LARGE SCALE GENOMIC DNA]</scope>
    <source>
        <strain evidence="2 3">RHB-C</strain>
    </source>
</reference>
<dbReference type="Pfam" id="PF01844">
    <property type="entry name" value="HNH"/>
    <property type="match status" value="1"/>
</dbReference>
<keyword evidence="2" id="KW-0255">Endonuclease</keyword>
<keyword evidence="2" id="KW-0378">Hydrolase</keyword>
<dbReference type="InterPro" id="IPR003615">
    <property type="entry name" value="HNH_nuc"/>
</dbReference>
<protein>
    <submittedName>
        <fullName evidence="2">HNH endonuclease</fullName>
    </submittedName>
</protein>
<name>A0A7D4C2M1_9EURY</name>
<dbReference type="Proteomes" id="UP000505020">
    <property type="component" value="Chromosome"/>
</dbReference>
<dbReference type="EMBL" id="CP053941">
    <property type="protein sequence ID" value="QKG94096.1"/>
    <property type="molecule type" value="Genomic_DNA"/>
</dbReference>
<dbReference type="CDD" id="cd00085">
    <property type="entry name" value="HNHc"/>
    <property type="match status" value="1"/>
</dbReference>
<keyword evidence="3" id="KW-1185">Reference proteome</keyword>
<accession>A0A7D4C2M1</accession>
<proteinExistence type="predicted"/>
<dbReference type="GO" id="GO:0004519">
    <property type="term" value="F:endonuclease activity"/>
    <property type="evidence" value="ECO:0007669"/>
    <property type="project" value="UniProtKB-KW"/>
</dbReference>
<dbReference type="AlphaFoldDB" id="A0A7D4C2M1"/>
<evidence type="ECO:0000313" key="3">
    <source>
        <dbReference type="Proteomes" id="UP000505020"/>
    </source>
</evidence>
<dbReference type="GO" id="GO:0003676">
    <property type="term" value="F:nucleic acid binding"/>
    <property type="evidence" value="ECO:0007669"/>
    <property type="project" value="InterPro"/>
</dbReference>
<gene>
    <name evidence="2" type="ORF">HPS36_14900</name>
</gene>
<dbReference type="SMART" id="SM00507">
    <property type="entry name" value="HNHc"/>
    <property type="match status" value="1"/>
</dbReference>
<dbReference type="InterPro" id="IPR002711">
    <property type="entry name" value="HNH"/>
</dbReference>
<sequence>MSKSLERKSWTEQRNAVFARDQQRCTCCLGRTGDVQTLDPDHNVPRGAGGSDRLSNLSTLCRRCHEAKHGDGIAPTVRLESTGEMTDVEFWWFKHLLKEMIPALAEDFNVRLQPKFGLEDDKVWYLPLGDIRLLDKQLLESDVEYQSLQAEQYM</sequence>
<keyword evidence="2" id="KW-0540">Nuclease</keyword>
<organism evidence="2 3">
    <name type="scientific">Halorubrum salinarum</name>
    <dbReference type="NCBI Taxonomy" id="2739057"/>
    <lineage>
        <taxon>Archaea</taxon>
        <taxon>Methanobacteriati</taxon>
        <taxon>Methanobacteriota</taxon>
        <taxon>Stenosarchaea group</taxon>
        <taxon>Halobacteria</taxon>
        <taxon>Halobacteriales</taxon>
        <taxon>Haloferacaceae</taxon>
        <taxon>Halorubrum</taxon>
    </lineage>
</organism>